<dbReference type="GO" id="GO:0003954">
    <property type="term" value="F:NADH dehydrogenase activity"/>
    <property type="evidence" value="ECO:0007669"/>
    <property type="project" value="TreeGrafter"/>
</dbReference>
<organism evidence="7 8">
    <name type="scientific">Solidesulfovibrio fructosivorans JJ]</name>
    <dbReference type="NCBI Taxonomy" id="596151"/>
    <lineage>
        <taxon>Bacteria</taxon>
        <taxon>Pseudomonadati</taxon>
        <taxon>Thermodesulfobacteriota</taxon>
        <taxon>Desulfovibrionia</taxon>
        <taxon>Desulfovibrionales</taxon>
        <taxon>Desulfovibrionaceae</taxon>
        <taxon>Solidesulfovibrio</taxon>
    </lineage>
</organism>
<feature type="transmembrane region" description="Helical" evidence="5">
    <location>
        <begin position="238"/>
        <end position="261"/>
    </location>
</feature>
<feature type="transmembrane region" description="Helical" evidence="5">
    <location>
        <begin position="306"/>
        <end position="328"/>
    </location>
</feature>
<dbReference type="NCBIfam" id="NF004741">
    <property type="entry name" value="PRK06076.1-2"/>
    <property type="match status" value="1"/>
</dbReference>
<keyword evidence="4 5" id="KW-0472">Membrane</keyword>
<feature type="transmembrane region" description="Helical" evidence="5">
    <location>
        <begin position="199"/>
        <end position="217"/>
    </location>
</feature>
<dbReference type="InterPro" id="IPR018086">
    <property type="entry name" value="NADH_UbQ_OxRdtase_su1_CS"/>
</dbReference>
<accession>E1JX10</accession>
<dbReference type="AlphaFoldDB" id="E1JX10"/>
<keyword evidence="8" id="KW-1185">Reference proteome</keyword>
<feature type="transmembrane region" description="Helical" evidence="5">
    <location>
        <begin position="273"/>
        <end position="294"/>
    </location>
</feature>
<feature type="transmembrane region" description="Helical" evidence="5">
    <location>
        <begin position="156"/>
        <end position="179"/>
    </location>
</feature>
<dbReference type="GO" id="GO:0016655">
    <property type="term" value="F:oxidoreductase activity, acting on NAD(P)H, quinone or similar compound as acceptor"/>
    <property type="evidence" value="ECO:0007669"/>
    <property type="project" value="UniProtKB-UniRule"/>
</dbReference>
<sequence length="330" mass="36116">MNMDMLLSLDYPLTRLVIGLLCLFAFIGLNGLVLVWVERKVAGHCQYRPGPLHVGPHGLLQPLVDALKLMGKQLVSPARCDKVLFWTAPLLAFAPVTICLLPLPYGPNLTTIPLNLGLVLILAFSGLGVLSLILAGWGSNNKFGLLGAARSVAQSVAYEVPLLLSVMAVALTAGSLDLYTISAQQGGWPWQWYGVKNPLAFFIFLICAVAETNRAPFDLPEAESELTAGFHTEYSGMGFGLFFLAEYANMIVVAGVAAALFLGGWQGPFLPGVWWFLVKIYCVLFFIIWLRWTYPRVRFDQLLNLSWKWLTPLALIDLALTVVVVTGFGG</sequence>
<keyword evidence="3 5" id="KW-1133">Transmembrane helix</keyword>
<comment type="subunit">
    <text evidence="5">NDH-1 is composed of 14 different subunits. Subunits NuoA, H, J, K, L, M, N constitute the membrane sector of the complex.</text>
</comment>
<dbReference type="GO" id="GO:0048038">
    <property type="term" value="F:quinone binding"/>
    <property type="evidence" value="ECO:0007669"/>
    <property type="project" value="UniProtKB-KW"/>
</dbReference>
<dbReference type="eggNOG" id="COG1005">
    <property type="taxonomic scope" value="Bacteria"/>
</dbReference>
<evidence type="ECO:0000313" key="7">
    <source>
        <dbReference type="EMBL" id="EFL51084.1"/>
    </source>
</evidence>
<keyword evidence="5" id="KW-0874">Quinone</keyword>
<comment type="subcellular location">
    <subcellularLocation>
        <location evidence="5 6">Cell membrane</location>
        <topology evidence="5 6">Multi-pass membrane protein</topology>
    </subcellularLocation>
    <subcellularLocation>
        <location evidence="1">Membrane</location>
        <topology evidence="1">Multi-pass membrane protein</topology>
    </subcellularLocation>
</comment>
<dbReference type="PROSITE" id="PS00667">
    <property type="entry name" value="COMPLEX1_ND1_1"/>
    <property type="match status" value="1"/>
</dbReference>
<dbReference type="GO" id="GO:0009060">
    <property type="term" value="P:aerobic respiration"/>
    <property type="evidence" value="ECO:0007669"/>
    <property type="project" value="TreeGrafter"/>
</dbReference>
<feature type="transmembrane region" description="Helical" evidence="5">
    <location>
        <begin position="115"/>
        <end position="135"/>
    </location>
</feature>
<dbReference type="Pfam" id="PF00146">
    <property type="entry name" value="NADHdh"/>
    <property type="match status" value="1"/>
</dbReference>
<evidence type="ECO:0000256" key="2">
    <source>
        <dbReference type="ARBA" id="ARBA00022692"/>
    </source>
</evidence>
<protein>
    <recommendedName>
        <fullName evidence="5">NADH-quinone oxidoreductase subunit H</fullName>
        <ecNumber evidence="5">7.1.1.-</ecNumber>
    </recommendedName>
    <alternativeName>
        <fullName evidence="5">NADH dehydrogenase I subunit H</fullName>
    </alternativeName>
    <alternativeName>
        <fullName evidence="5">NDH-1 subunit H</fullName>
    </alternativeName>
</protein>
<dbReference type="PANTHER" id="PTHR11432">
    <property type="entry name" value="NADH DEHYDROGENASE SUBUNIT 1"/>
    <property type="match status" value="1"/>
</dbReference>
<gene>
    <name evidence="5" type="primary">nuoH</name>
    <name evidence="7" type="ORF">DesfrDRAFT_2243</name>
</gene>
<comment type="caution">
    <text evidence="7">The sequence shown here is derived from an EMBL/GenBank/DDBJ whole genome shotgun (WGS) entry which is preliminary data.</text>
</comment>
<dbReference type="HAMAP" id="MF_01350">
    <property type="entry name" value="NDH1_NuoH"/>
    <property type="match status" value="1"/>
</dbReference>
<keyword evidence="2 5" id="KW-0812">Transmembrane</keyword>
<evidence type="ECO:0000256" key="1">
    <source>
        <dbReference type="ARBA" id="ARBA00004141"/>
    </source>
</evidence>
<evidence type="ECO:0000256" key="3">
    <source>
        <dbReference type="ARBA" id="ARBA00022989"/>
    </source>
</evidence>
<feature type="transmembrane region" description="Helical" evidence="5">
    <location>
        <begin position="83"/>
        <end position="103"/>
    </location>
</feature>
<dbReference type="PROSITE" id="PS00668">
    <property type="entry name" value="COMPLEX1_ND1_2"/>
    <property type="match status" value="1"/>
</dbReference>
<keyword evidence="5" id="KW-1003">Cell membrane</keyword>
<dbReference type="Proteomes" id="UP000006250">
    <property type="component" value="Unassembled WGS sequence"/>
</dbReference>
<keyword evidence="5" id="KW-1278">Translocase</keyword>
<evidence type="ECO:0000313" key="8">
    <source>
        <dbReference type="Proteomes" id="UP000006250"/>
    </source>
</evidence>
<dbReference type="EMBL" id="AECZ01000013">
    <property type="protein sequence ID" value="EFL51084.1"/>
    <property type="molecule type" value="Genomic_DNA"/>
</dbReference>
<dbReference type="STRING" id="596151.DesfrDRAFT_2243"/>
<keyword evidence="5" id="KW-0830">Ubiquinone</keyword>
<comment type="catalytic activity">
    <reaction evidence="5">
        <text>a quinone + NADH + 5 H(+)(in) = a quinol + NAD(+) + 4 H(+)(out)</text>
        <dbReference type="Rhea" id="RHEA:57888"/>
        <dbReference type="ChEBI" id="CHEBI:15378"/>
        <dbReference type="ChEBI" id="CHEBI:24646"/>
        <dbReference type="ChEBI" id="CHEBI:57540"/>
        <dbReference type="ChEBI" id="CHEBI:57945"/>
        <dbReference type="ChEBI" id="CHEBI:132124"/>
    </reaction>
</comment>
<dbReference type="GO" id="GO:0005886">
    <property type="term" value="C:plasma membrane"/>
    <property type="evidence" value="ECO:0007669"/>
    <property type="project" value="UniProtKB-SubCell"/>
</dbReference>
<dbReference type="PANTHER" id="PTHR11432:SF3">
    <property type="entry name" value="NADH-UBIQUINONE OXIDOREDUCTASE CHAIN 1"/>
    <property type="match status" value="1"/>
</dbReference>
<keyword evidence="5 6" id="KW-0520">NAD</keyword>
<dbReference type="EC" id="7.1.1.-" evidence="5"/>
<dbReference type="InterPro" id="IPR001694">
    <property type="entry name" value="NADH_UbQ_OxRdtase_su1/FPO"/>
</dbReference>
<name>E1JX10_SOLFR</name>
<keyword evidence="7" id="KW-0560">Oxidoreductase</keyword>
<proteinExistence type="inferred from homology"/>
<comment type="similarity">
    <text evidence="5 6">Belongs to the complex I subunit 1 family.</text>
</comment>
<evidence type="ECO:0000256" key="5">
    <source>
        <dbReference type="HAMAP-Rule" id="MF_01350"/>
    </source>
</evidence>
<dbReference type="OrthoDB" id="9803734at2"/>
<comment type="function">
    <text evidence="5">NDH-1 shuttles electrons from NADH, via FMN and iron-sulfur (Fe-S) centers, to quinones in the respiratory chain. The immediate electron acceptor for the enzyme in this species is believed to be ubiquinone. Couples the redox reaction to proton translocation (for every two electrons transferred, four hydrogen ions are translocated across the cytoplasmic membrane), and thus conserves the redox energy in a proton gradient. This subunit may bind ubiquinone.</text>
</comment>
<evidence type="ECO:0000256" key="6">
    <source>
        <dbReference type="RuleBase" id="RU000471"/>
    </source>
</evidence>
<dbReference type="RefSeq" id="WP_005993888.1">
    <property type="nucleotide sequence ID" value="NZ_AECZ01000013.1"/>
</dbReference>
<reference evidence="7 8" key="1">
    <citation type="submission" date="2010-08" db="EMBL/GenBank/DDBJ databases">
        <title>The draft genome of Desulfovibrio fructosovorans JJ.</title>
        <authorList>
            <consortium name="US DOE Joint Genome Institute (JGI-PGF)"/>
            <person name="Lucas S."/>
            <person name="Copeland A."/>
            <person name="Lapidus A."/>
            <person name="Cheng J.-F."/>
            <person name="Bruce D."/>
            <person name="Goodwin L."/>
            <person name="Pitluck S."/>
            <person name="Land M.L."/>
            <person name="Hauser L."/>
            <person name="Chang Y.-J."/>
            <person name="Jeffries C."/>
            <person name="Wall J.D."/>
            <person name="Stahl D.A."/>
            <person name="Arkin A.P."/>
            <person name="Dehal P."/>
            <person name="Stolyar S.M."/>
            <person name="Hazen T.C."/>
            <person name="Woyke T.J."/>
        </authorList>
    </citation>
    <scope>NUCLEOTIDE SEQUENCE [LARGE SCALE GENOMIC DNA]</scope>
    <source>
        <strain evidence="7 8">JJ</strain>
    </source>
</reference>
<feature type="transmembrane region" description="Helical" evidence="5">
    <location>
        <begin position="16"/>
        <end position="37"/>
    </location>
</feature>
<evidence type="ECO:0000256" key="4">
    <source>
        <dbReference type="ARBA" id="ARBA00023136"/>
    </source>
</evidence>